<name>A0A538TFP1_UNCEI</name>
<dbReference type="InterPro" id="IPR036412">
    <property type="entry name" value="HAD-like_sf"/>
</dbReference>
<accession>A0A538TFP1</accession>
<dbReference type="InterPro" id="IPR050155">
    <property type="entry name" value="HAD-like_hydrolase_sf"/>
</dbReference>
<dbReference type="EMBL" id="VBOY01000133">
    <property type="protein sequence ID" value="TMQ62465.1"/>
    <property type="molecule type" value="Genomic_DNA"/>
</dbReference>
<sequence>MPFDPRLVWLFDIDGTLLHTDGAARQAFSAALHTRLGVADDLRDIAFAGRTDPLILADILRKHGRALPPDQVALFWQAACREMEGLLTPGRGRVLPGVEDLLSRIAAEPRWVRALLTGNTTAMARVKLGHFGLADRFAFGAFGEEAPDRNHLARLAVARAGASGVPPERCVVVGDTELDIECARAAGARAVAVATGVRRRHELEAHAPDLLLDDLTGADALLEWARVGARRD</sequence>
<evidence type="ECO:0000313" key="1">
    <source>
        <dbReference type="EMBL" id="TMQ62465.1"/>
    </source>
</evidence>
<organism evidence="1 2">
    <name type="scientific">Eiseniibacteriota bacterium</name>
    <dbReference type="NCBI Taxonomy" id="2212470"/>
    <lineage>
        <taxon>Bacteria</taxon>
        <taxon>Candidatus Eiseniibacteriota</taxon>
    </lineage>
</organism>
<evidence type="ECO:0000313" key="2">
    <source>
        <dbReference type="Proteomes" id="UP000316609"/>
    </source>
</evidence>
<gene>
    <name evidence="1" type="ORF">E6K78_11705</name>
</gene>
<dbReference type="Gene3D" id="1.10.150.240">
    <property type="entry name" value="Putative phosphatase, domain 2"/>
    <property type="match status" value="1"/>
</dbReference>
<comment type="caution">
    <text evidence="1">The sequence shown here is derived from an EMBL/GenBank/DDBJ whole genome shotgun (WGS) entry which is preliminary data.</text>
</comment>
<dbReference type="InterPro" id="IPR023198">
    <property type="entry name" value="PGP-like_dom2"/>
</dbReference>
<keyword evidence="1" id="KW-0378">Hydrolase</keyword>
<dbReference type="AlphaFoldDB" id="A0A538TFP1"/>
<dbReference type="GO" id="GO:0006281">
    <property type="term" value="P:DNA repair"/>
    <property type="evidence" value="ECO:0007669"/>
    <property type="project" value="TreeGrafter"/>
</dbReference>
<dbReference type="GO" id="GO:0005829">
    <property type="term" value="C:cytosol"/>
    <property type="evidence" value="ECO:0007669"/>
    <property type="project" value="TreeGrafter"/>
</dbReference>
<reference evidence="1 2" key="1">
    <citation type="journal article" date="2019" name="Nat. Microbiol.">
        <title>Mediterranean grassland soil C-N compound turnover is dependent on rainfall and depth, and is mediated by genomically divergent microorganisms.</title>
        <authorList>
            <person name="Diamond S."/>
            <person name="Andeer P.F."/>
            <person name="Li Z."/>
            <person name="Crits-Christoph A."/>
            <person name="Burstein D."/>
            <person name="Anantharaman K."/>
            <person name="Lane K.R."/>
            <person name="Thomas B.C."/>
            <person name="Pan C."/>
            <person name="Northen T.R."/>
            <person name="Banfield J.F."/>
        </authorList>
    </citation>
    <scope>NUCLEOTIDE SEQUENCE [LARGE SCALE GENOMIC DNA]</scope>
    <source>
        <strain evidence="1">WS_8</strain>
    </source>
</reference>
<dbReference type="PANTHER" id="PTHR43434">
    <property type="entry name" value="PHOSPHOGLYCOLATE PHOSPHATASE"/>
    <property type="match status" value="1"/>
</dbReference>
<dbReference type="GO" id="GO:0008967">
    <property type="term" value="F:phosphoglycolate phosphatase activity"/>
    <property type="evidence" value="ECO:0007669"/>
    <property type="project" value="TreeGrafter"/>
</dbReference>
<protein>
    <submittedName>
        <fullName evidence="1">HAD family hydrolase</fullName>
    </submittedName>
</protein>
<dbReference type="Gene3D" id="3.40.50.1000">
    <property type="entry name" value="HAD superfamily/HAD-like"/>
    <property type="match status" value="1"/>
</dbReference>
<dbReference type="Pfam" id="PF00702">
    <property type="entry name" value="Hydrolase"/>
    <property type="match status" value="1"/>
</dbReference>
<dbReference type="InterPro" id="IPR023214">
    <property type="entry name" value="HAD_sf"/>
</dbReference>
<dbReference type="PANTHER" id="PTHR43434:SF1">
    <property type="entry name" value="PHOSPHOGLYCOLATE PHOSPHATASE"/>
    <property type="match status" value="1"/>
</dbReference>
<dbReference type="SUPFAM" id="SSF56784">
    <property type="entry name" value="HAD-like"/>
    <property type="match status" value="1"/>
</dbReference>
<dbReference type="Proteomes" id="UP000316609">
    <property type="component" value="Unassembled WGS sequence"/>
</dbReference>
<proteinExistence type="predicted"/>